<organism evidence="2 3">
    <name type="scientific">Linnemannia gamsii</name>
    <dbReference type="NCBI Taxonomy" id="64522"/>
    <lineage>
        <taxon>Eukaryota</taxon>
        <taxon>Fungi</taxon>
        <taxon>Fungi incertae sedis</taxon>
        <taxon>Mucoromycota</taxon>
        <taxon>Mortierellomycotina</taxon>
        <taxon>Mortierellomycetes</taxon>
        <taxon>Mortierellales</taxon>
        <taxon>Mortierellaceae</taxon>
        <taxon>Linnemannia</taxon>
    </lineage>
</organism>
<keyword evidence="3" id="KW-1185">Reference proteome</keyword>
<feature type="compositionally biased region" description="Polar residues" evidence="1">
    <location>
        <begin position="67"/>
        <end position="77"/>
    </location>
</feature>
<accession>A0A9P6R553</accession>
<feature type="compositionally biased region" description="Polar residues" evidence="1">
    <location>
        <begin position="114"/>
        <end position="124"/>
    </location>
</feature>
<feature type="compositionally biased region" description="Acidic residues" evidence="1">
    <location>
        <begin position="94"/>
        <end position="109"/>
    </location>
</feature>
<protein>
    <submittedName>
        <fullName evidence="2">Uncharacterized protein</fullName>
    </submittedName>
</protein>
<comment type="caution">
    <text evidence="2">The sequence shown here is derived from an EMBL/GenBank/DDBJ whole genome shotgun (WGS) entry which is preliminary data.</text>
</comment>
<feature type="region of interest" description="Disordered" evidence="1">
    <location>
        <begin position="43"/>
        <end position="131"/>
    </location>
</feature>
<dbReference type="EMBL" id="JAAAIN010000588">
    <property type="protein sequence ID" value="KAG0312728.1"/>
    <property type="molecule type" value="Genomic_DNA"/>
</dbReference>
<dbReference type="OrthoDB" id="2438715at2759"/>
<evidence type="ECO:0000313" key="2">
    <source>
        <dbReference type="EMBL" id="KAG0312728.1"/>
    </source>
</evidence>
<feature type="region of interest" description="Disordered" evidence="1">
    <location>
        <begin position="1"/>
        <end position="24"/>
    </location>
</feature>
<dbReference type="AlphaFoldDB" id="A0A9P6R553"/>
<sequence>MPETISAYFNHQDPMTHLGAPDNLHNNRTSITRWISEGEIISGNHTDLDSIDSGDDIELEGDDSNNSKDMASVTTKSLKCPPVPPKRGHRDSSEIVDVDGLSDEEMTEDEPSKAPTTTGESPASNRARVDQWLKDGVDKKTREDRTDLEIDVENSLDADMNTILGMASDMELVMPKFDDNYLQDLNTEHALTRLPLAFLGPRLLLMKGRRLCSRTSQVNE</sequence>
<dbReference type="Proteomes" id="UP000823405">
    <property type="component" value="Unassembled WGS sequence"/>
</dbReference>
<evidence type="ECO:0000313" key="3">
    <source>
        <dbReference type="Proteomes" id="UP000823405"/>
    </source>
</evidence>
<feature type="compositionally biased region" description="Acidic residues" evidence="1">
    <location>
        <begin position="49"/>
        <end position="63"/>
    </location>
</feature>
<gene>
    <name evidence="2" type="ORF">BGZ97_010907</name>
</gene>
<proteinExistence type="predicted"/>
<evidence type="ECO:0000256" key="1">
    <source>
        <dbReference type="SAM" id="MobiDB-lite"/>
    </source>
</evidence>
<name>A0A9P6R553_9FUNG</name>
<reference evidence="2" key="1">
    <citation type="journal article" date="2020" name="Fungal Divers.">
        <title>Resolving the Mortierellaceae phylogeny through synthesis of multi-gene phylogenetics and phylogenomics.</title>
        <authorList>
            <person name="Vandepol N."/>
            <person name="Liber J."/>
            <person name="Desiro A."/>
            <person name="Na H."/>
            <person name="Kennedy M."/>
            <person name="Barry K."/>
            <person name="Grigoriev I.V."/>
            <person name="Miller A.N."/>
            <person name="O'Donnell K."/>
            <person name="Stajich J.E."/>
            <person name="Bonito G."/>
        </authorList>
    </citation>
    <scope>NUCLEOTIDE SEQUENCE</scope>
    <source>
        <strain evidence="2">NVP60</strain>
    </source>
</reference>